<accession>A0A2N5DQQ5</accession>
<feature type="domain" description="DUF6265" evidence="2">
    <location>
        <begin position="20"/>
        <end position="126"/>
    </location>
</feature>
<dbReference type="AlphaFoldDB" id="A0A2N5DQQ5"/>
<feature type="signal peptide" evidence="1">
    <location>
        <begin position="1"/>
        <end position="15"/>
    </location>
</feature>
<sequence>MLALFLALQAAPAPAIDQAAFLAGCWRQDRPNGVVEERWLAPGGGMMLGMSRTVRDGKVRTFEFTRIQEIDGRLTFFATPSNQAPAAFPLKNAAPGELVFENPAHDFPQRVIYKSQGKDGLIGRIEGEIGGKARSVDFPYKRCSGAD</sequence>
<name>A0A2N5DQQ5_9CAUL</name>
<dbReference type="EMBL" id="PJRS01000009">
    <property type="protein sequence ID" value="PLR28390.1"/>
    <property type="molecule type" value="Genomic_DNA"/>
</dbReference>
<dbReference type="InterPro" id="IPR046232">
    <property type="entry name" value="DUF6265"/>
</dbReference>
<feature type="chain" id="PRO_5014645903" description="DUF6265 domain-containing protein" evidence="1">
    <location>
        <begin position="16"/>
        <end position="147"/>
    </location>
</feature>
<dbReference type="Proteomes" id="UP000234479">
    <property type="component" value="Unassembled WGS sequence"/>
</dbReference>
<proteinExistence type="predicted"/>
<evidence type="ECO:0000313" key="4">
    <source>
        <dbReference type="Proteomes" id="UP000234479"/>
    </source>
</evidence>
<keyword evidence="1" id="KW-0732">Signal</keyword>
<dbReference type="OrthoDB" id="5382295at2"/>
<organism evidence="3 4">
    <name type="scientific">Caulobacter zeae</name>
    <dbReference type="NCBI Taxonomy" id="2055137"/>
    <lineage>
        <taxon>Bacteria</taxon>
        <taxon>Pseudomonadati</taxon>
        <taxon>Pseudomonadota</taxon>
        <taxon>Alphaproteobacteria</taxon>
        <taxon>Caulobacterales</taxon>
        <taxon>Caulobacteraceae</taxon>
        <taxon>Caulobacter</taxon>
    </lineage>
</organism>
<dbReference type="RefSeq" id="WP_101716510.1">
    <property type="nucleotide sequence ID" value="NZ_PJRS01000009.1"/>
</dbReference>
<evidence type="ECO:0000256" key="1">
    <source>
        <dbReference type="SAM" id="SignalP"/>
    </source>
</evidence>
<evidence type="ECO:0000259" key="2">
    <source>
        <dbReference type="Pfam" id="PF19780"/>
    </source>
</evidence>
<keyword evidence="4" id="KW-1185">Reference proteome</keyword>
<protein>
    <recommendedName>
        <fullName evidence="2">DUF6265 domain-containing protein</fullName>
    </recommendedName>
</protein>
<comment type="caution">
    <text evidence="3">The sequence shown here is derived from an EMBL/GenBank/DDBJ whole genome shotgun (WGS) entry which is preliminary data.</text>
</comment>
<evidence type="ECO:0000313" key="3">
    <source>
        <dbReference type="EMBL" id="PLR28390.1"/>
    </source>
</evidence>
<gene>
    <name evidence="3" type="ORF">SGCZBJ_02785</name>
</gene>
<dbReference type="Pfam" id="PF19780">
    <property type="entry name" value="DUF6265"/>
    <property type="match status" value="1"/>
</dbReference>
<reference evidence="3 4" key="1">
    <citation type="submission" date="2017-12" db="EMBL/GenBank/DDBJ databases">
        <title>The genome sequence of Caulobacter sp. 410.</title>
        <authorList>
            <person name="Gao J."/>
            <person name="Mao X."/>
            <person name="Sun J."/>
        </authorList>
    </citation>
    <scope>NUCLEOTIDE SEQUENCE [LARGE SCALE GENOMIC DNA]</scope>
    <source>
        <strain evidence="3 4">410</strain>
    </source>
</reference>